<keyword evidence="5" id="KW-1185">Reference proteome</keyword>
<evidence type="ECO:0000259" key="3">
    <source>
        <dbReference type="PROSITE" id="PS51755"/>
    </source>
</evidence>
<dbReference type="EMBL" id="CP116805">
    <property type="protein sequence ID" value="WCL53416.1"/>
    <property type="molecule type" value="Genomic_DNA"/>
</dbReference>
<feature type="DNA-binding region" description="OmpR/PhoB-type" evidence="2">
    <location>
        <begin position="8"/>
        <end position="104"/>
    </location>
</feature>
<dbReference type="PRINTS" id="PR00364">
    <property type="entry name" value="DISEASERSIST"/>
</dbReference>
<dbReference type="GO" id="GO:0000160">
    <property type="term" value="P:phosphorelay signal transduction system"/>
    <property type="evidence" value="ECO:0007669"/>
    <property type="project" value="InterPro"/>
</dbReference>
<dbReference type="InterPro" id="IPR016032">
    <property type="entry name" value="Sig_transdc_resp-reg_C-effctor"/>
</dbReference>
<evidence type="ECO:0000256" key="2">
    <source>
        <dbReference type="PROSITE-ProRule" id="PRU01091"/>
    </source>
</evidence>
<dbReference type="InterPro" id="IPR027417">
    <property type="entry name" value="P-loop_NTPase"/>
</dbReference>
<dbReference type="RefSeq" id="WP_289502928.1">
    <property type="nucleotide sequence ID" value="NZ_CP116805.1"/>
</dbReference>
<sequence>MLSDSTTGGRISFGPFSLWPTDRTLKRGDEPIRLGERAFDVLLALIGQPGVIMSKAMLTSKVWRREWLDDSNLRVAVAAIRKALEDRDCTYILNVPGQGYCFSGTVSLTRWSPGQTTGKMTQAPWLNDWSQLPVKVLGRSAITNAIFDLLETARLVTLVGTAGVGKSTVALTVAKAIRSSEKVRLVDLSEMQDTSEVAERLAKALGAPRETNDFTGWLHNFRGTENIFVVLDNYDHAAYGAALYAEQLLRNQPGIRILATGREPLKTRTETVYRLNGLAWLSHSATPPAVELFMDRVRAMCPEALSHGQLVARAHDICRRLDGNPLAIELAANRIASLGIDGLSNHLHNQFDILTQGYRTAPARHQSLEAAYQWGHCILSHEERCFFIHLAHLPLQFTLAMAASLTDHNLQAASLLLARMIDKSLLTACNKDGECHYSLPETVRAFCWRQLRHAEPSTHLPVTDRMVLREQSSIAKPATWQDVPYEIVAAE</sequence>
<dbReference type="AlphaFoldDB" id="A0AAF0BLQ9"/>
<dbReference type="Proteomes" id="UP001217500">
    <property type="component" value="Chromosome"/>
</dbReference>
<dbReference type="Gene3D" id="3.40.50.300">
    <property type="entry name" value="P-loop containing nucleotide triphosphate hydrolases"/>
    <property type="match status" value="1"/>
</dbReference>
<dbReference type="SMART" id="SM00862">
    <property type="entry name" value="Trans_reg_C"/>
    <property type="match status" value="1"/>
</dbReference>
<accession>A0AAF0BLQ9</accession>
<dbReference type="GO" id="GO:0006355">
    <property type="term" value="P:regulation of DNA-templated transcription"/>
    <property type="evidence" value="ECO:0007669"/>
    <property type="project" value="InterPro"/>
</dbReference>
<dbReference type="PROSITE" id="PS51755">
    <property type="entry name" value="OMPR_PHOB"/>
    <property type="match status" value="1"/>
</dbReference>
<dbReference type="GO" id="GO:0016887">
    <property type="term" value="F:ATP hydrolysis activity"/>
    <property type="evidence" value="ECO:0007669"/>
    <property type="project" value="InterPro"/>
</dbReference>
<dbReference type="SUPFAM" id="SSF46894">
    <property type="entry name" value="C-terminal effector domain of the bipartite response regulators"/>
    <property type="match status" value="1"/>
</dbReference>
<dbReference type="InterPro" id="IPR001867">
    <property type="entry name" value="OmpR/PhoB-type_DNA-bd"/>
</dbReference>
<dbReference type="Pfam" id="PF13401">
    <property type="entry name" value="AAA_22"/>
    <property type="match status" value="1"/>
</dbReference>
<dbReference type="Pfam" id="PF25872">
    <property type="entry name" value="HTH_77"/>
    <property type="match status" value="1"/>
</dbReference>
<dbReference type="PANTHER" id="PTHR47691:SF3">
    <property type="entry name" value="HTH-TYPE TRANSCRIPTIONAL REGULATOR RV0890C-RELATED"/>
    <property type="match status" value="1"/>
</dbReference>
<proteinExistence type="predicted"/>
<dbReference type="GO" id="GO:0003677">
    <property type="term" value="F:DNA binding"/>
    <property type="evidence" value="ECO:0007669"/>
    <property type="project" value="UniProtKB-UniRule"/>
</dbReference>
<dbReference type="SUPFAM" id="SSF52540">
    <property type="entry name" value="P-loop containing nucleoside triphosphate hydrolases"/>
    <property type="match status" value="1"/>
</dbReference>
<evidence type="ECO:0000313" key="4">
    <source>
        <dbReference type="EMBL" id="WCL53416.1"/>
    </source>
</evidence>
<dbReference type="KEGG" id="gso:PH603_12795"/>
<protein>
    <submittedName>
        <fullName evidence="4">Winged helix-turn-helix domain-containing protein</fullName>
    </submittedName>
</protein>
<dbReference type="InterPro" id="IPR058852">
    <property type="entry name" value="HTH_77"/>
</dbReference>
<evidence type="ECO:0000256" key="1">
    <source>
        <dbReference type="ARBA" id="ARBA00023125"/>
    </source>
</evidence>
<dbReference type="InterPro" id="IPR036388">
    <property type="entry name" value="WH-like_DNA-bd_sf"/>
</dbReference>
<dbReference type="InterPro" id="IPR049945">
    <property type="entry name" value="AAA_22"/>
</dbReference>
<dbReference type="CDD" id="cd00383">
    <property type="entry name" value="trans_reg_C"/>
    <property type="match status" value="1"/>
</dbReference>
<dbReference type="Gene3D" id="1.10.10.10">
    <property type="entry name" value="Winged helix-like DNA-binding domain superfamily/Winged helix DNA-binding domain"/>
    <property type="match status" value="1"/>
</dbReference>
<name>A0AAF0BLQ9_9PROT</name>
<organism evidence="4 5">
    <name type="scientific">Gimibacter soli</name>
    <dbReference type="NCBI Taxonomy" id="3024400"/>
    <lineage>
        <taxon>Bacteria</taxon>
        <taxon>Pseudomonadati</taxon>
        <taxon>Pseudomonadota</taxon>
        <taxon>Alphaproteobacteria</taxon>
        <taxon>Kordiimonadales</taxon>
        <taxon>Temperatibacteraceae</taxon>
        <taxon>Gimibacter</taxon>
    </lineage>
</organism>
<gene>
    <name evidence="4" type="ORF">PH603_12795</name>
</gene>
<evidence type="ECO:0000313" key="5">
    <source>
        <dbReference type="Proteomes" id="UP001217500"/>
    </source>
</evidence>
<dbReference type="Pfam" id="PF00486">
    <property type="entry name" value="Trans_reg_C"/>
    <property type="match status" value="1"/>
</dbReference>
<feature type="domain" description="OmpR/PhoB-type" evidence="3">
    <location>
        <begin position="8"/>
        <end position="104"/>
    </location>
</feature>
<reference evidence="4" key="1">
    <citation type="submission" date="2023-01" db="EMBL/GenBank/DDBJ databases">
        <title>The genome sequence of Kordiimonadaceae bacterium 6D33.</title>
        <authorList>
            <person name="Liu Y."/>
        </authorList>
    </citation>
    <scope>NUCLEOTIDE SEQUENCE</scope>
    <source>
        <strain evidence="4">6D33</strain>
    </source>
</reference>
<keyword evidence="1 2" id="KW-0238">DNA-binding</keyword>
<dbReference type="PANTHER" id="PTHR47691">
    <property type="entry name" value="REGULATOR-RELATED"/>
    <property type="match status" value="1"/>
</dbReference>